<dbReference type="AlphaFoldDB" id="A0A8H7XZP9"/>
<dbReference type="PANTHER" id="PTHR34612">
    <property type="entry name" value="GH131_N DOMAIN-CONTAINING PROTEIN"/>
    <property type="match status" value="1"/>
</dbReference>
<reference evidence="3" key="1">
    <citation type="submission" date="2021-02" db="EMBL/GenBank/DDBJ databases">
        <title>Psilocybe cubensis genome.</title>
        <authorList>
            <person name="Mckernan K.J."/>
            <person name="Crawford S."/>
            <person name="Trippe A."/>
            <person name="Kane L.T."/>
            <person name="Mclaughlin S."/>
        </authorList>
    </citation>
    <scope>NUCLEOTIDE SEQUENCE [LARGE SCALE GENOMIC DNA]</scope>
    <source>
        <strain evidence="3">MGC-MH-2018</strain>
    </source>
</reference>
<feature type="signal peptide" evidence="1">
    <location>
        <begin position="1"/>
        <end position="18"/>
    </location>
</feature>
<dbReference type="EMBL" id="JAFIQS010000004">
    <property type="protein sequence ID" value="KAG5169812.1"/>
    <property type="molecule type" value="Genomic_DNA"/>
</dbReference>
<dbReference type="InterPro" id="IPR041524">
    <property type="entry name" value="GH131_N"/>
</dbReference>
<accession>A0A8H7XZP9</accession>
<gene>
    <name evidence="3" type="ORF">JR316_004192</name>
</gene>
<dbReference type="OrthoDB" id="5283326at2759"/>
<proteinExistence type="predicted"/>
<evidence type="ECO:0000259" key="2">
    <source>
        <dbReference type="Pfam" id="PF18271"/>
    </source>
</evidence>
<dbReference type="Gene3D" id="2.60.120.1160">
    <property type="match status" value="1"/>
</dbReference>
<protein>
    <recommendedName>
        <fullName evidence="2">Glycoside hydrolase 131 catalytic N-terminal domain-containing protein</fullName>
    </recommendedName>
</protein>
<evidence type="ECO:0000256" key="1">
    <source>
        <dbReference type="SAM" id="SignalP"/>
    </source>
</evidence>
<organism evidence="3">
    <name type="scientific">Psilocybe cubensis</name>
    <name type="common">Psychedelic mushroom</name>
    <name type="synonym">Stropharia cubensis</name>
    <dbReference type="NCBI Taxonomy" id="181762"/>
    <lineage>
        <taxon>Eukaryota</taxon>
        <taxon>Fungi</taxon>
        <taxon>Dikarya</taxon>
        <taxon>Basidiomycota</taxon>
        <taxon>Agaricomycotina</taxon>
        <taxon>Agaricomycetes</taxon>
        <taxon>Agaricomycetidae</taxon>
        <taxon>Agaricales</taxon>
        <taxon>Agaricineae</taxon>
        <taxon>Strophariaceae</taxon>
        <taxon>Psilocybe</taxon>
    </lineage>
</organism>
<evidence type="ECO:0000313" key="3">
    <source>
        <dbReference type="EMBL" id="KAG5169812.1"/>
    </source>
</evidence>
<dbReference type="PANTHER" id="PTHR34612:SF2">
    <property type="entry name" value="GLYCOSIDE HYDROLASE 131 CATALYTIC N-TERMINAL DOMAIN-CONTAINING PROTEIN"/>
    <property type="match status" value="1"/>
</dbReference>
<dbReference type="Pfam" id="PF18271">
    <property type="entry name" value="GH131_N"/>
    <property type="match status" value="1"/>
</dbReference>
<feature type="domain" description="Glycoside hydrolase 131 catalytic N-terminal" evidence="2">
    <location>
        <begin position="40"/>
        <end position="308"/>
    </location>
</feature>
<keyword evidence="1" id="KW-0732">Signal</keyword>
<comment type="caution">
    <text evidence="3">The sequence shown here is derived from an EMBL/GenBank/DDBJ whole genome shotgun (WGS) entry which is preliminary data.</text>
</comment>
<feature type="chain" id="PRO_5034707668" description="Glycoside hydrolase 131 catalytic N-terminal domain-containing protein" evidence="1">
    <location>
        <begin position="19"/>
        <end position="320"/>
    </location>
</feature>
<name>A0A8H7XZP9_PSICU</name>
<sequence>MTFLEFLLLSTFGYAALASPATSGSSSATTMTTIGKECKILFDGRVPQKMTPADFDKNSSIFDHQFVHGQNQTWAEIIKFPVGIPPSMFDIPKNAKPVEVTINDNSIFLPGGDPPQPQVGFRRSELIPATNNGSDITVQGTTTFHWSIRNDPLRPLNFSHEYHPAWHETADFSTSEITFLTGTPFNKSFDPTVRDPKTLRLAGRQSNSPETTFFQTPFEFDVWHNFAVTLGWTDNTLTVYYSKGIAPLKRVAGPAFNDNSGGGQFHTGVFKEPTGPLGIDVLHEGFQESNLNEGLIFGGIFIEDSAGGCVSLFPSVLGVL</sequence>